<dbReference type="PANTHER" id="PTHR24321">
    <property type="entry name" value="DEHYDROGENASES, SHORT CHAIN"/>
    <property type="match status" value="1"/>
</dbReference>
<dbReference type="InterPro" id="IPR057326">
    <property type="entry name" value="KR_dom"/>
</dbReference>
<dbReference type="InterPro" id="IPR020904">
    <property type="entry name" value="Sc_DH/Rdtase_CS"/>
</dbReference>
<evidence type="ECO:0000259" key="3">
    <source>
        <dbReference type="SMART" id="SM00822"/>
    </source>
</evidence>
<evidence type="ECO:0000256" key="1">
    <source>
        <dbReference type="ARBA" id="ARBA00006484"/>
    </source>
</evidence>
<dbReference type="RefSeq" id="WP_073460534.1">
    <property type="nucleotide sequence ID" value="NZ_FRAP01000034.1"/>
</dbReference>
<evidence type="ECO:0000313" key="5">
    <source>
        <dbReference type="Proteomes" id="UP000184363"/>
    </source>
</evidence>
<keyword evidence="5" id="KW-1185">Reference proteome</keyword>
<dbReference type="NCBIfam" id="NF005559">
    <property type="entry name" value="PRK07231.1"/>
    <property type="match status" value="1"/>
</dbReference>
<dbReference type="FunFam" id="3.40.50.720:FF:000084">
    <property type="entry name" value="Short-chain dehydrogenase reductase"/>
    <property type="match status" value="1"/>
</dbReference>
<proteinExistence type="inferred from homology"/>
<dbReference type="PROSITE" id="PS00061">
    <property type="entry name" value="ADH_SHORT"/>
    <property type="match status" value="1"/>
</dbReference>
<sequence>MDFENKVAVVTGGGNGIGNATCVAFARHGADVVVVDRDEAAAEATAKTIRESGRTAVAVAADVTNPADVQRYVAAAVEHFGRIDCFFNNAGIGGRIAPITEYTDEDFATVIDVNLRGVFLGLRHVLRQMQQQGNGAVVNTSSAAALLPGPGLCAYVASKNAVLGLTRVAAAEVADRGIRVNAVCPGPVETQAMRLLDEQAGGEEAIRRRRAALPTGRYSTPEEVANVVLFLCSDLAANTTGAHYVVDGGRTAISGVGR</sequence>
<evidence type="ECO:0000256" key="2">
    <source>
        <dbReference type="ARBA" id="ARBA00023002"/>
    </source>
</evidence>
<gene>
    <name evidence="4" type="ORF">SAMN05443637_1347</name>
</gene>
<dbReference type="STRING" id="1848.SAMN05443637_1347"/>
<dbReference type="Pfam" id="PF13561">
    <property type="entry name" value="adh_short_C2"/>
    <property type="match status" value="1"/>
</dbReference>
<dbReference type="OrthoDB" id="7064009at2"/>
<accession>A0A1M7BAD3</accession>
<keyword evidence="2" id="KW-0560">Oxidoreductase</keyword>
<dbReference type="Gene3D" id="3.40.50.720">
    <property type="entry name" value="NAD(P)-binding Rossmann-like Domain"/>
    <property type="match status" value="1"/>
</dbReference>
<dbReference type="InterPro" id="IPR002347">
    <property type="entry name" value="SDR_fam"/>
</dbReference>
<name>A0A1M7BAD3_PSETH</name>
<dbReference type="Proteomes" id="UP000184363">
    <property type="component" value="Unassembled WGS sequence"/>
</dbReference>
<dbReference type="AlphaFoldDB" id="A0A1M7BAD3"/>
<dbReference type="PRINTS" id="PR00081">
    <property type="entry name" value="GDHRDH"/>
</dbReference>
<dbReference type="InterPro" id="IPR036291">
    <property type="entry name" value="NAD(P)-bd_dom_sf"/>
</dbReference>
<comment type="similarity">
    <text evidence="1">Belongs to the short-chain dehydrogenases/reductases (SDR) family.</text>
</comment>
<dbReference type="CDD" id="cd05233">
    <property type="entry name" value="SDR_c"/>
    <property type="match status" value="1"/>
</dbReference>
<dbReference type="PANTHER" id="PTHR24321:SF15">
    <property type="entry name" value="OXIDOREDUCTASE UCPA"/>
    <property type="match status" value="1"/>
</dbReference>
<evidence type="ECO:0000313" key="4">
    <source>
        <dbReference type="EMBL" id="SHL51887.1"/>
    </source>
</evidence>
<dbReference type="EMBL" id="FRAP01000034">
    <property type="protein sequence ID" value="SHL51887.1"/>
    <property type="molecule type" value="Genomic_DNA"/>
</dbReference>
<dbReference type="GO" id="GO:0016491">
    <property type="term" value="F:oxidoreductase activity"/>
    <property type="evidence" value="ECO:0007669"/>
    <property type="project" value="UniProtKB-KW"/>
</dbReference>
<feature type="domain" description="Ketoreductase" evidence="3">
    <location>
        <begin position="6"/>
        <end position="186"/>
    </location>
</feature>
<dbReference type="SUPFAM" id="SSF51735">
    <property type="entry name" value="NAD(P)-binding Rossmann-fold domains"/>
    <property type="match status" value="1"/>
</dbReference>
<dbReference type="PRINTS" id="PR00080">
    <property type="entry name" value="SDRFAMILY"/>
</dbReference>
<reference evidence="4 5" key="1">
    <citation type="submission" date="2016-11" db="EMBL/GenBank/DDBJ databases">
        <authorList>
            <person name="Jaros S."/>
            <person name="Januszkiewicz K."/>
            <person name="Wedrychowicz H."/>
        </authorList>
    </citation>
    <scope>NUCLEOTIDE SEQUENCE [LARGE SCALE GENOMIC DNA]</scope>
    <source>
        <strain evidence="4 5">DSM 43832</strain>
    </source>
</reference>
<organism evidence="4 5">
    <name type="scientific">Pseudonocardia thermophila</name>
    <dbReference type="NCBI Taxonomy" id="1848"/>
    <lineage>
        <taxon>Bacteria</taxon>
        <taxon>Bacillati</taxon>
        <taxon>Actinomycetota</taxon>
        <taxon>Actinomycetes</taxon>
        <taxon>Pseudonocardiales</taxon>
        <taxon>Pseudonocardiaceae</taxon>
        <taxon>Pseudonocardia</taxon>
    </lineage>
</organism>
<protein>
    <submittedName>
        <fullName evidence="4">NAD(P)-dependent dehydrogenase, short-chain alcohol dehydrogenase family</fullName>
    </submittedName>
</protein>
<dbReference type="SMART" id="SM00822">
    <property type="entry name" value="PKS_KR"/>
    <property type="match status" value="1"/>
</dbReference>